<dbReference type="Gene3D" id="1.20.58.1000">
    <property type="entry name" value="Metal-sensitive repressor, helix protomer"/>
    <property type="match status" value="1"/>
</dbReference>
<dbReference type="Pfam" id="PF02583">
    <property type="entry name" value="Trns_repr_metal"/>
    <property type="match status" value="1"/>
</dbReference>
<sequence length="133" mass="14585">MATVKRTRKVKQASEVEHDVAIKQSSPAVQCVHCADQQIVDDAGKIVIQPHKKAILNRLSRIAGQVNGVSRMVEKDRYCIDILTQISAVRSALDAVSTQLLADHTNGCVRKAVLEDGGEDAITELLNIIKKMR</sequence>
<reference evidence="3" key="1">
    <citation type="submission" date="2016-09" db="EMBL/GenBank/DDBJ databases">
        <authorList>
            <person name="Varghese N."/>
            <person name="Submissions S."/>
        </authorList>
    </citation>
    <scope>NUCLEOTIDE SEQUENCE [LARGE SCALE GENOMIC DNA]</scope>
    <source>
        <strain evidence="3">ANC 4466</strain>
    </source>
</reference>
<dbReference type="InterPro" id="IPR003735">
    <property type="entry name" value="Metal_Tscrpt_repr"/>
</dbReference>
<proteinExistence type="inferred from homology"/>
<dbReference type="GO" id="GO:0045892">
    <property type="term" value="P:negative regulation of DNA-templated transcription"/>
    <property type="evidence" value="ECO:0007669"/>
    <property type="project" value="UniProtKB-ARBA"/>
</dbReference>
<gene>
    <name evidence="2" type="ORF">SAMN05421731_10722</name>
</gene>
<keyword evidence="2" id="KW-0238">DNA-binding</keyword>
<dbReference type="EMBL" id="OANT01000007">
    <property type="protein sequence ID" value="SNX45935.1"/>
    <property type="molecule type" value="Genomic_DNA"/>
</dbReference>
<dbReference type="OrthoDB" id="9806052at2"/>
<protein>
    <submittedName>
        <fullName evidence="2">DNA-binding transcriptional regulator, FrmR family</fullName>
    </submittedName>
</protein>
<dbReference type="PANTHER" id="PTHR33677:SF3">
    <property type="entry name" value="COPPER-SENSING TRANSCRIPTIONAL REPRESSOR RICR"/>
    <property type="match status" value="1"/>
</dbReference>
<comment type="similarity">
    <text evidence="1">Belongs to the FrmR/RcnR family.</text>
</comment>
<evidence type="ECO:0000313" key="2">
    <source>
        <dbReference type="EMBL" id="SNX45935.1"/>
    </source>
</evidence>
<dbReference type="AlphaFoldDB" id="A0A240EDF2"/>
<dbReference type="CDD" id="cd10148">
    <property type="entry name" value="CsoR-like_DUF156"/>
    <property type="match status" value="1"/>
</dbReference>
<evidence type="ECO:0000313" key="3">
    <source>
        <dbReference type="Proteomes" id="UP000219042"/>
    </source>
</evidence>
<evidence type="ECO:0000256" key="1">
    <source>
        <dbReference type="ARBA" id="ARBA00005260"/>
    </source>
</evidence>
<dbReference type="PANTHER" id="PTHR33677">
    <property type="entry name" value="TRANSCRIPTIONAL REPRESSOR FRMR-RELATED"/>
    <property type="match status" value="1"/>
</dbReference>
<accession>A0A240EDF2</accession>
<dbReference type="RefSeq" id="WP_097079696.1">
    <property type="nucleotide sequence ID" value="NZ_BAABHT010000016.1"/>
</dbReference>
<keyword evidence="3" id="KW-1185">Reference proteome</keyword>
<organism evidence="2 3">
    <name type="scientific">Acinetobacter puyangensis</name>
    <dbReference type="NCBI Taxonomy" id="1096779"/>
    <lineage>
        <taxon>Bacteria</taxon>
        <taxon>Pseudomonadati</taxon>
        <taxon>Pseudomonadota</taxon>
        <taxon>Gammaproteobacteria</taxon>
        <taxon>Moraxellales</taxon>
        <taxon>Moraxellaceae</taxon>
        <taxon>Acinetobacter</taxon>
    </lineage>
</organism>
<dbReference type="InterPro" id="IPR038390">
    <property type="entry name" value="Metal_Tscrpt_repr_sf"/>
</dbReference>
<dbReference type="GO" id="GO:0046872">
    <property type="term" value="F:metal ion binding"/>
    <property type="evidence" value="ECO:0007669"/>
    <property type="project" value="InterPro"/>
</dbReference>
<name>A0A240EDF2_9GAMM</name>
<dbReference type="Proteomes" id="UP000219042">
    <property type="component" value="Unassembled WGS sequence"/>
</dbReference>
<dbReference type="GO" id="GO:0003677">
    <property type="term" value="F:DNA binding"/>
    <property type="evidence" value="ECO:0007669"/>
    <property type="project" value="UniProtKB-KW"/>
</dbReference>